<gene>
    <name evidence="2" type="ORF">BEMITA_LOCUS11420</name>
</gene>
<dbReference type="AlphaFoldDB" id="A0A9P0AJP0"/>
<dbReference type="InterPro" id="IPR036865">
    <property type="entry name" value="CRAL-TRIO_dom_sf"/>
</dbReference>
<evidence type="ECO:0000313" key="2">
    <source>
        <dbReference type="EMBL" id="CAH0392963.1"/>
    </source>
</evidence>
<dbReference type="PANTHER" id="PTHR10174:SF222">
    <property type="entry name" value="GH10083P-RELATED"/>
    <property type="match status" value="1"/>
</dbReference>
<dbReference type="SUPFAM" id="SSF46938">
    <property type="entry name" value="CRAL/TRIO N-terminal domain"/>
    <property type="match status" value="1"/>
</dbReference>
<dbReference type="EMBL" id="OU963868">
    <property type="protein sequence ID" value="CAH0392963.1"/>
    <property type="molecule type" value="Genomic_DNA"/>
</dbReference>
<dbReference type="Pfam" id="PF00650">
    <property type="entry name" value="CRAL_TRIO"/>
    <property type="match status" value="1"/>
</dbReference>
<dbReference type="PROSITE" id="PS50191">
    <property type="entry name" value="CRAL_TRIO"/>
    <property type="match status" value="1"/>
</dbReference>
<keyword evidence="3" id="KW-1185">Reference proteome</keyword>
<accession>A0A9P0AJP0</accession>
<dbReference type="KEGG" id="btab:109031891"/>
<dbReference type="SUPFAM" id="SSF52087">
    <property type="entry name" value="CRAL/TRIO domain"/>
    <property type="match status" value="1"/>
</dbReference>
<reference evidence="2" key="1">
    <citation type="submission" date="2021-12" db="EMBL/GenBank/DDBJ databases">
        <authorList>
            <person name="King R."/>
        </authorList>
    </citation>
    <scope>NUCLEOTIDE SEQUENCE</scope>
</reference>
<organism evidence="2 3">
    <name type="scientific">Bemisia tabaci</name>
    <name type="common">Sweetpotato whitefly</name>
    <name type="synonym">Aleurodes tabaci</name>
    <dbReference type="NCBI Taxonomy" id="7038"/>
    <lineage>
        <taxon>Eukaryota</taxon>
        <taxon>Metazoa</taxon>
        <taxon>Ecdysozoa</taxon>
        <taxon>Arthropoda</taxon>
        <taxon>Hexapoda</taxon>
        <taxon>Insecta</taxon>
        <taxon>Pterygota</taxon>
        <taxon>Neoptera</taxon>
        <taxon>Paraneoptera</taxon>
        <taxon>Hemiptera</taxon>
        <taxon>Sternorrhyncha</taxon>
        <taxon>Aleyrodoidea</taxon>
        <taxon>Aleyrodidae</taxon>
        <taxon>Aleyrodinae</taxon>
        <taxon>Bemisia</taxon>
    </lineage>
</organism>
<dbReference type="GO" id="GO:1902936">
    <property type="term" value="F:phosphatidylinositol bisphosphate binding"/>
    <property type="evidence" value="ECO:0007669"/>
    <property type="project" value="TreeGrafter"/>
</dbReference>
<proteinExistence type="predicted"/>
<dbReference type="InterPro" id="IPR001251">
    <property type="entry name" value="CRAL-TRIO_dom"/>
</dbReference>
<feature type="domain" description="CRAL-TRIO" evidence="1">
    <location>
        <begin position="55"/>
        <end position="215"/>
    </location>
</feature>
<dbReference type="Proteomes" id="UP001152759">
    <property type="component" value="Chromosome 7"/>
</dbReference>
<evidence type="ECO:0000313" key="3">
    <source>
        <dbReference type="Proteomes" id="UP001152759"/>
    </source>
</evidence>
<dbReference type="SMART" id="SM00516">
    <property type="entry name" value="SEC14"/>
    <property type="match status" value="1"/>
</dbReference>
<name>A0A9P0AJP0_BEMTA</name>
<protein>
    <recommendedName>
        <fullName evidence="1">CRAL-TRIO domain-containing protein</fullName>
    </recommendedName>
</protein>
<sequence length="267" mass="31712">MSKEPHLPKIEDEEWIKTFLHHNKYRLEKTKKKIDNYYSYRSKYPEVLRNRDPQGKDIIQAREAFTICLSDKWTKEGERIVFMRPSQDTSIFDIKDNLKLLFMITDLYYLERDRHQHSLTIVDCSELSYTHFLKSLPWLKTGMEIFFTAYSDRLKAYHVINAGPGIDRVLNGFKSFLPKKIAERFFVHPSTKDLVRMVDENVVPCDLGGKGPRLAEYDDYTAKLLEKHRDWYLTQDDVASNEDMRRKAHKMDEVEQMTGSFRKIEVD</sequence>
<dbReference type="PRINTS" id="PR00180">
    <property type="entry name" value="CRETINALDHBP"/>
</dbReference>
<dbReference type="GO" id="GO:0016020">
    <property type="term" value="C:membrane"/>
    <property type="evidence" value="ECO:0007669"/>
    <property type="project" value="TreeGrafter"/>
</dbReference>
<dbReference type="CDD" id="cd00170">
    <property type="entry name" value="SEC14"/>
    <property type="match status" value="1"/>
</dbReference>
<dbReference type="PANTHER" id="PTHR10174">
    <property type="entry name" value="ALPHA-TOCOPHEROL TRANSFER PROTEIN-RELATED"/>
    <property type="match status" value="1"/>
</dbReference>
<dbReference type="InterPro" id="IPR036273">
    <property type="entry name" value="CRAL/TRIO_N_dom_sf"/>
</dbReference>
<evidence type="ECO:0000259" key="1">
    <source>
        <dbReference type="PROSITE" id="PS50191"/>
    </source>
</evidence>
<dbReference type="Gene3D" id="3.40.525.10">
    <property type="entry name" value="CRAL-TRIO lipid binding domain"/>
    <property type="match status" value="1"/>
</dbReference>